<dbReference type="PANTHER" id="PTHR36582:SF2">
    <property type="entry name" value="ANTITOXIN PARD"/>
    <property type="match status" value="1"/>
</dbReference>
<name>A0A921E3D0_9HYPH</name>
<proteinExistence type="inferred from homology"/>
<evidence type="ECO:0000313" key="4">
    <source>
        <dbReference type="Proteomes" id="UP000742631"/>
    </source>
</evidence>
<dbReference type="CDD" id="cd22231">
    <property type="entry name" value="RHH_NikR_HicB-like"/>
    <property type="match status" value="1"/>
</dbReference>
<keyword evidence="2" id="KW-1277">Toxin-antitoxin system</keyword>
<dbReference type="EMBL" id="DYYG01000035">
    <property type="protein sequence ID" value="HJE24341.1"/>
    <property type="molecule type" value="Genomic_DNA"/>
</dbReference>
<dbReference type="PANTHER" id="PTHR36582">
    <property type="entry name" value="ANTITOXIN PARD"/>
    <property type="match status" value="1"/>
</dbReference>
<dbReference type="InterPro" id="IPR022789">
    <property type="entry name" value="ParD"/>
</dbReference>
<reference evidence="3" key="2">
    <citation type="submission" date="2021-09" db="EMBL/GenBank/DDBJ databases">
        <authorList>
            <person name="Gilroy R."/>
        </authorList>
    </citation>
    <scope>NUCLEOTIDE SEQUENCE</scope>
    <source>
        <strain evidence="3">316</strain>
    </source>
</reference>
<accession>A0A921E3D0</accession>
<evidence type="ECO:0000256" key="1">
    <source>
        <dbReference type="ARBA" id="ARBA00008580"/>
    </source>
</evidence>
<dbReference type="InterPro" id="IPR038296">
    <property type="entry name" value="ParD_sf"/>
</dbReference>
<dbReference type="Proteomes" id="UP000742631">
    <property type="component" value="Unassembled WGS sequence"/>
</dbReference>
<dbReference type="SUPFAM" id="SSF47598">
    <property type="entry name" value="Ribbon-helix-helix"/>
    <property type="match status" value="1"/>
</dbReference>
<dbReference type="AlphaFoldDB" id="A0A921E3D0"/>
<dbReference type="NCBIfam" id="TIGR02606">
    <property type="entry name" value="antidote_CC2985"/>
    <property type="match status" value="1"/>
</dbReference>
<dbReference type="InterPro" id="IPR010985">
    <property type="entry name" value="Ribbon_hlx_hlx"/>
</dbReference>
<gene>
    <name evidence="3" type="ORF">K8W01_11850</name>
</gene>
<dbReference type="Pfam" id="PF03693">
    <property type="entry name" value="ParD_antitoxin"/>
    <property type="match status" value="1"/>
</dbReference>
<evidence type="ECO:0000313" key="3">
    <source>
        <dbReference type="EMBL" id="HJE24341.1"/>
    </source>
</evidence>
<reference evidence="3" key="1">
    <citation type="journal article" date="2021" name="PeerJ">
        <title>Extensive microbial diversity within the chicken gut microbiome revealed by metagenomics and culture.</title>
        <authorList>
            <person name="Gilroy R."/>
            <person name="Ravi A."/>
            <person name="Getino M."/>
            <person name="Pursley I."/>
            <person name="Horton D.L."/>
            <person name="Alikhan N.F."/>
            <person name="Baker D."/>
            <person name="Gharbi K."/>
            <person name="Hall N."/>
            <person name="Watson M."/>
            <person name="Adriaenssens E.M."/>
            <person name="Foster-Nyarko E."/>
            <person name="Jarju S."/>
            <person name="Secka A."/>
            <person name="Antonio M."/>
            <person name="Oren A."/>
            <person name="Chaudhuri R.R."/>
            <person name="La Ragione R."/>
            <person name="Hildebrand F."/>
            <person name="Pallen M.J."/>
        </authorList>
    </citation>
    <scope>NUCLEOTIDE SEQUENCE</scope>
    <source>
        <strain evidence="3">316</strain>
    </source>
</reference>
<evidence type="ECO:0000256" key="2">
    <source>
        <dbReference type="ARBA" id="ARBA00022649"/>
    </source>
</evidence>
<comment type="similarity">
    <text evidence="1">Belongs to the ParD antitoxin family.</text>
</comment>
<dbReference type="Gene3D" id="6.10.10.120">
    <property type="entry name" value="Antitoxin ParD1-like"/>
    <property type="match status" value="1"/>
</dbReference>
<dbReference type="GO" id="GO:0006355">
    <property type="term" value="P:regulation of DNA-templated transcription"/>
    <property type="evidence" value="ECO:0007669"/>
    <property type="project" value="InterPro"/>
</dbReference>
<organism evidence="3 4">
    <name type="scientific">Methylorubrum populi</name>
    <dbReference type="NCBI Taxonomy" id="223967"/>
    <lineage>
        <taxon>Bacteria</taxon>
        <taxon>Pseudomonadati</taxon>
        <taxon>Pseudomonadota</taxon>
        <taxon>Alphaproteobacteria</taxon>
        <taxon>Hyphomicrobiales</taxon>
        <taxon>Methylobacteriaceae</taxon>
        <taxon>Methylorubrum</taxon>
    </lineage>
</organism>
<sequence>MRSSKPVTVTLGEMQERVEARVRSGGYASVSEVVRAGLRALEREEAAVENALARKVQEALDDPGQPLPADQVFAELRAHHQGRLNAAQDGD</sequence>
<protein>
    <submittedName>
        <fullName evidence="3">Type II toxin-antitoxin system ParD family antitoxin</fullName>
    </submittedName>
</protein>
<comment type="caution">
    <text evidence="3">The sequence shown here is derived from an EMBL/GenBank/DDBJ whole genome shotgun (WGS) entry which is preliminary data.</text>
</comment>